<evidence type="ECO:0000313" key="3">
    <source>
        <dbReference type="EMBL" id="ATB29900.1"/>
    </source>
</evidence>
<evidence type="ECO:0000256" key="1">
    <source>
        <dbReference type="SAM" id="MobiDB-lite"/>
    </source>
</evidence>
<feature type="chain" id="PRO_5012309693" description="Lipoprotein" evidence="2">
    <location>
        <begin position="19"/>
        <end position="118"/>
    </location>
</feature>
<evidence type="ECO:0000256" key="2">
    <source>
        <dbReference type="SAM" id="SignalP"/>
    </source>
</evidence>
<protein>
    <recommendedName>
        <fullName evidence="5">Lipoprotein</fullName>
    </recommendedName>
</protein>
<name>A0A250IF96_9BACT</name>
<gene>
    <name evidence="3" type="ORF">MEBOL_003355</name>
</gene>
<feature type="region of interest" description="Disordered" evidence="1">
    <location>
        <begin position="25"/>
        <end position="61"/>
    </location>
</feature>
<dbReference type="EMBL" id="CP022163">
    <property type="protein sequence ID" value="ATB29900.1"/>
    <property type="molecule type" value="Genomic_DNA"/>
</dbReference>
<keyword evidence="4" id="KW-1185">Reference proteome</keyword>
<dbReference type="AlphaFoldDB" id="A0A250IF96"/>
<organism evidence="3 4">
    <name type="scientific">Melittangium boletus DSM 14713</name>
    <dbReference type="NCBI Taxonomy" id="1294270"/>
    <lineage>
        <taxon>Bacteria</taxon>
        <taxon>Pseudomonadati</taxon>
        <taxon>Myxococcota</taxon>
        <taxon>Myxococcia</taxon>
        <taxon>Myxococcales</taxon>
        <taxon>Cystobacterineae</taxon>
        <taxon>Archangiaceae</taxon>
        <taxon>Melittangium</taxon>
    </lineage>
</organism>
<dbReference type="OrthoDB" id="5524366at2"/>
<keyword evidence="2" id="KW-0732">Signal</keyword>
<dbReference type="Proteomes" id="UP000217289">
    <property type="component" value="Chromosome"/>
</dbReference>
<sequence>MRKGLGIVGMSVLGAVLAAGCGGSMQQDTEEAPLSGSVQGGEQPASIPPEESAREPDDEASGRVGAEASCCHVQCGDGNWYGPFKSVKYNNCATYGRYYCPAYSHGGYVNNQWRACSL</sequence>
<feature type="signal peptide" evidence="2">
    <location>
        <begin position="1"/>
        <end position="18"/>
    </location>
</feature>
<evidence type="ECO:0008006" key="5">
    <source>
        <dbReference type="Google" id="ProtNLM"/>
    </source>
</evidence>
<dbReference type="KEGG" id="mbd:MEBOL_003355"/>
<evidence type="ECO:0000313" key="4">
    <source>
        <dbReference type="Proteomes" id="UP000217289"/>
    </source>
</evidence>
<proteinExistence type="predicted"/>
<dbReference type="PROSITE" id="PS51257">
    <property type="entry name" value="PROKAR_LIPOPROTEIN"/>
    <property type="match status" value="1"/>
</dbReference>
<accession>A0A250IF96</accession>
<reference evidence="3 4" key="1">
    <citation type="submission" date="2017-06" db="EMBL/GenBank/DDBJ databases">
        <authorList>
            <person name="Kim H.J."/>
            <person name="Triplett B.A."/>
        </authorList>
    </citation>
    <scope>NUCLEOTIDE SEQUENCE [LARGE SCALE GENOMIC DNA]</scope>
    <source>
        <strain evidence="3 4">DSM 14713</strain>
    </source>
</reference>
<dbReference type="RefSeq" id="WP_157775066.1">
    <property type="nucleotide sequence ID" value="NZ_CP022163.1"/>
</dbReference>